<dbReference type="EMBL" id="JASJEV010000017">
    <property type="protein sequence ID" value="MDJ1160091.1"/>
    <property type="molecule type" value="Genomic_DNA"/>
</dbReference>
<gene>
    <name evidence="1" type="ORF">QNA08_17915</name>
</gene>
<name>A0ABT7ANF2_9HYPH</name>
<dbReference type="Proteomes" id="UP001321492">
    <property type="component" value="Unassembled WGS sequence"/>
</dbReference>
<evidence type="ECO:0000313" key="1">
    <source>
        <dbReference type="EMBL" id="MDJ1160091.1"/>
    </source>
</evidence>
<comment type="caution">
    <text evidence="1">The sequence shown here is derived from an EMBL/GenBank/DDBJ whole genome shotgun (WGS) entry which is preliminary data.</text>
</comment>
<accession>A0ABT7ANF2</accession>
<evidence type="ECO:0000313" key="2">
    <source>
        <dbReference type="Proteomes" id="UP001321492"/>
    </source>
</evidence>
<proteinExistence type="predicted"/>
<reference evidence="1 2" key="1">
    <citation type="submission" date="2023-05" db="EMBL/GenBank/DDBJ databases">
        <title>Chelatococcus sp. nov., a moderately thermophilic bacterium isolated from hot spring microbial mat.</title>
        <authorList>
            <person name="Hu C.-J."/>
            <person name="Li W.-J."/>
        </authorList>
    </citation>
    <scope>NUCLEOTIDE SEQUENCE [LARGE SCALE GENOMIC DNA]</scope>
    <source>
        <strain evidence="1 2">SYSU G07232</strain>
    </source>
</reference>
<keyword evidence="2" id="KW-1185">Reference proteome</keyword>
<protein>
    <submittedName>
        <fullName evidence="1">Uncharacterized protein</fullName>
    </submittedName>
</protein>
<organism evidence="1 2">
    <name type="scientific">Chelatococcus albus</name>
    <dbReference type="NCBI Taxonomy" id="3047466"/>
    <lineage>
        <taxon>Bacteria</taxon>
        <taxon>Pseudomonadati</taxon>
        <taxon>Pseudomonadota</taxon>
        <taxon>Alphaproteobacteria</taxon>
        <taxon>Hyphomicrobiales</taxon>
        <taxon>Chelatococcaceae</taxon>
        <taxon>Chelatococcus</taxon>
    </lineage>
</organism>
<dbReference type="RefSeq" id="WP_283742091.1">
    <property type="nucleotide sequence ID" value="NZ_JASJEV010000017.1"/>
</dbReference>
<sequence length="83" mass="8949">MADASTITAWRGAGFQYGSLRLLHVSMTAAGSIALRREMRRHLPRPSVPVLIGAADLHFTAPVVDDLGVVTEAVDWAFSLEMA</sequence>